<keyword evidence="1" id="KW-0229">DNA integration</keyword>
<evidence type="ECO:0000313" key="5">
    <source>
        <dbReference type="EMBL" id="OIQ84058.1"/>
    </source>
</evidence>
<dbReference type="InterPro" id="IPR011109">
    <property type="entry name" value="DNA_bind_recombinase_dom"/>
</dbReference>
<sequence length="226" mass="23833">MGTTVIAYVRVSTDEQASTGHGLAAQRRAIADECERRGWTLLDVVGEVKGASGKSLDRAGLQSALARMDAHEADVLLVAKMDRLSRSLLQGTQVMERAKARRWALVALDLQVDTTTPAGEMLANVVLSTAQYERRVIGERTKAGLAAARAKGTTKDGRPLVLGRPQKLSDDLVARIVADRAAGRSLPAIARALDADGIPTAQGGATWSTSTIVAVLKSQAAVRLAA</sequence>
<dbReference type="SMART" id="SM00857">
    <property type="entry name" value="Resolvase"/>
    <property type="match status" value="1"/>
</dbReference>
<dbReference type="InterPro" id="IPR050639">
    <property type="entry name" value="SSR_resolvase"/>
</dbReference>
<dbReference type="AlphaFoldDB" id="A0A1J5QL65"/>
<dbReference type="Pfam" id="PF07508">
    <property type="entry name" value="Recombinase"/>
    <property type="match status" value="1"/>
</dbReference>
<dbReference type="InterPro" id="IPR036162">
    <property type="entry name" value="Resolvase-like_N_sf"/>
</dbReference>
<keyword evidence="2" id="KW-0238">DNA-binding</keyword>
<keyword evidence="3" id="KW-0233">DNA recombination</keyword>
<evidence type="ECO:0000256" key="2">
    <source>
        <dbReference type="ARBA" id="ARBA00023125"/>
    </source>
</evidence>
<dbReference type="SUPFAM" id="SSF53041">
    <property type="entry name" value="Resolvase-like"/>
    <property type="match status" value="1"/>
</dbReference>
<dbReference type="EMBL" id="MLJW01000649">
    <property type="protein sequence ID" value="OIQ84058.1"/>
    <property type="molecule type" value="Genomic_DNA"/>
</dbReference>
<comment type="caution">
    <text evidence="5">The sequence shown here is derived from an EMBL/GenBank/DDBJ whole genome shotgun (WGS) entry which is preliminary data.</text>
</comment>
<dbReference type="PROSITE" id="PS00397">
    <property type="entry name" value="RECOMBINASES_1"/>
    <property type="match status" value="1"/>
</dbReference>
<reference evidence="5" key="1">
    <citation type="submission" date="2016-10" db="EMBL/GenBank/DDBJ databases">
        <title>Sequence of Gallionella enrichment culture.</title>
        <authorList>
            <person name="Poehlein A."/>
            <person name="Muehling M."/>
            <person name="Daniel R."/>
        </authorList>
    </citation>
    <scope>NUCLEOTIDE SEQUENCE</scope>
</reference>
<dbReference type="InterPro" id="IPR006118">
    <property type="entry name" value="Recombinase_CS"/>
</dbReference>
<feature type="domain" description="Resolvase/invertase-type recombinase catalytic" evidence="4">
    <location>
        <begin position="4"/>
        <end position="152"/>
    </location>
</feature>
<evidence type="ECO:0000259" key="4">
    <source>
        <dbReference type="PROSITE" id="PS51736"/>
    </source>
</evidence>
<evidence type="ECO:0000256" key="3">
    <source>
        <dbReference type="ARBA" id="ARBA00023172"/>
    </source>
</evidence>
<gene>
    <name evidence="5" type="primary">pinR_2</name>
    <name evidence="5" type="ORF">GALL_341380</name>
</gene>
<proteinExistence type="predicted"/>
<accession>A0A1J5QL65</accession>
<dbReference type="GO" id="GO:0000150">
    <property type="term" value="F:DNA strand exchange activity"/>
    <property type="evidence" value="ECO:0007669"/>
    <property type="project" value="InterPro"/>
</dbReference>
<protein>
    <submittedName>
        <fullName evidence="5">Putative DNA-invertase from lambdoid prophage Rac</fullName>
    </submittedName>
</protein>
<evidence type="ECO:0000256" key="1">
    <source>
        <dbReference type="ARBA" id="ARBA00022908"/>
    </source>
</evidence>
<dbReference type="CDD" id="cd00338">
    <property type="entry name" value="Ser_Recombinase"/>
    <property type="match status" value="1"/>
</dbReference>
<dbReference type="PANTHER" id="PTHR30461">
    <property type="entry name" value="DNA-INVERTASE FROM LAMBDOID PROPHAGE"/>
    <property type="match status" value="1"/>
</dbReference>
<name>A0A1J5QL65_9ZZZZ</name>
<dbReference type="Pfam" id="PF00239">
    <property type="entry name" value="Resolvase"/>
    <property type="match status" value="1"/>
</dbReference>
<organism evidence="5">
    <name type="scientific">mine drainage metagenome</name>
    <dbReference type="NCBI Taxonomy" id="410659"/>
    <lineage>
        <taxon>unclassified sequences</taxon>
        <taxon>metagenomes</taxon>
        <taxon>ecological metagenomes</taxon>
    </lineage>
</organism>
<dbReference type="PANTHER" id="PTHR30461:SF2">
    <property type="entry name" value="SERINE RECOMBINASE PINE-RELATED"/>
    <property type="match status" value="1"/>
</dbReference>
<dbReference type="PROSITE" id="PS51736">
    <property type="entry name" value="RECOMBINASES_3"/>
    <property type="match status" value="1"/>
</dbReference>
<dbReference type="InterPro" id="IPR006119">
    <property type="entry name" value="Resolv_N"/>
</dbReference>
<dbReference type="Gene3D" id="3.40.50.1390">
    <property type="entry name" value="Resolvase, N-terminal catalytic domain"/>
    <property type="match status" value="1"/>
</dbReference>
<dbReference type="GO" id="GO:0015074">
    <property type="term" value="P:DNA integration"/>
    <property type="evidence" value="ECO:0007669"/>
    <property type="project" value="UniProtKB-KW"/>
</dbReference>
<dbReference type="GO" id="GO:0003677">
    <property type="term" value="F:DNA binding"/>
    <property type="evidence" value="ECO:0007669"/>
    <property type="project" value="UniProtKB-KW"/>
</dbReference>